<gene>
    <name evidence="1" type="ORF">BC936DRAFT_147576</name>
</gene>
<accession>A0A433DNB2</accession>
<dbReference type="GO" id="GO:0032991">
    <property type="term" value="C:protein-containing complex"/>
    <property type="evidence" value="ECO:0007669"/>
    <property type="project" value="TreeGrafter"/>
</dbReference>
<dbReference type="PANTHER" id="PTHR14614:SF109">
    <property type="entry name" value="RIBOSOMAL LYSINE N-METHYLTRANSFERASE 5"/>
    <property type="match status" value="1"/>
</dbReference>
<comment type="caution">
    <text evidence="1">The sequence shown here is derived from an EMBL/GenBank/DDBJ whole genome shotgun (WGS) entry which is preliminary data.</text>
</comment>
<dbReference type="PANTHER" id="PTHR14614">
    <property type="entry name" value="HEPATOCELLULAR CARCINOMA-ASSOCIATED ANTIGEN"/>
    <property type="match status" value="1"/>
</dbReference>
<reference evidence="1 2" key="1">
    <citation type="journal article" date="2018" name="New Phytol.">
        <title>Phylogenomics of Endogonaceae and evolution of mycorrhizas within Mucoromycota.</title>
        <authorList>
            <person name="Chang Y."/>
            <person name="Desiro A."/>
            <person name="Na H."/>
            <person name="Sandor L."/>
            <person name="Lipzen A."/>
            <person name="Clum A."/>
            <person name="Barry K."/>
            <person name="Grigoriev I.V."/>
            <person name="Martin F.M."/>
            <person name="Stajich J.E."/>
            <person name="Smith M.E."/>
            <person name="Bonito G."/>
            <person name="Spatafora J.W."/>
        </authorList>
    </citation>
    <scope>NUCLEOTIDE SEQUENCE [LARGE SCALE GENOMIC DNA]</scope>
    <source>
        <strain evidence="1 2">GMNB39</strain>
    </source>
</reference>
<dbReference type="CDD" id="cd02440">
    <property type="entry name" value="AdoMet_MTases"/>
    <property type="match status" value="1"/>
</dbReference>
<dbReference type="GO" id="GO:0005829">
    <property type="term" value="C:cytosol"/>
    <property type="evidence" value="ECO:0007669"/>
    <property type="project" value="TreeGrafter"/>
</dbReference>
<organism evidence="1 2">
    <name type="scientific">Jimgerdemannia flammicorona</name>
    <dbReference type="NCBI Taxonomy" id="994334"/>
    <lineage>
        <taxon>Eukaryota</taxon>
        <taxon>Fungi</taxon>
        <taxon>Fungi incertae sedis</taxon>
        <taxon>Mucoromycota</taxon>
        <taxon>Mucoromycotina</taxon>
        <taxon>Endogonomycetes</taxon>
        <taxon>Endogonales</taxon>
        <taxon>Endogonaceae</taxon>
        <taxon>Jimgerdemannia</taxon>
    </lineage>
</organism>
<dbReference type="Pfam" id="PF10294">
    <property type="entry name" value="Methyltransf_16"/>
    <property type="match status" value="1"/>
</dbReference>
<keyword evidence="2" id="KW-1185">Reference proteome</keyword>
<dbReference type="EMBL" id="RBNI01000066">
    <property type="protein sequence ID" value="RUP52329.1"/>
    <property type="molecule type" value="Genomic_DNA"/>
</dbReference>
<protein>
    <submittedName>
        <fullName evidence="1">Putative methyltransferase-domain-containing protein</fullName>
    </submittedName>
</protein>
<name>A0A433DNB2_9FUNG</name>
<dbReference type="SUPFAM" id="SSF53335">
    <property type="entry name" value="S-adenosyl-L-methionine-dependent methyltransferases"/>
    <property type="match status" value="1"/>
</dbReference>
<dbReference type="Gene3D" id="3.40.50.150">
    <property type="entry name" value="Vaccinia Virus protein VP39"/>
    <property type="match status" value="1"/>
</dbReference>
<sequence length="226" mass="25231">MTAELPTTTREYVFEDEGIPPLNIHEDPVGVWAGGVGSTVWDAGLVLSKYLEKLSSEPSQTMIKSRARVIELGSGTGLVGLVFARCFPDAECIVLTDKSASLPLLKKNLLENAVTGSKTSRVVVEELDWEHTDLIGTALAGPYDVVLLSDCLWYPPIYEPLVKSLSAVAGPSTIVILAYEKRDFDKEIEFFKMFSQKFAFKDVNSEEQNEQWQSEDIFMFRAWLKN</sequence>
<keyword evidence="1" id="KW-0808">Transferase</keyword>
<evidence type="ECO:0000313" key="1">
    <source>
        <dbReference type="EMBL" id="RUP52329.1"/>
    </source>
</evidence>
<dbReference type="GO" id="GO:0008168">
    <property type="term" value="F:methyltransferase activity"/>
    <property type="evidence" value="ECO:0007669"/>
    <property type="project" value="UniProtKB-KW"/>
</dbReference>
<dbReference type="InterPro" id="IPR019410">
    <property type="entry name" value="Methyltransf_16"/>
</dbReference>
<dbReference type="GO" id="GO:0032259">
    <property type="term" value="P:methylation"/>
    <property type="evidence" value="ECO:0007669"/>
    <property type="project" value="UniProtKB-KW"/>
</dbReference>
<proteinExistence type="predicted"/>
<dbReference type="OrthoDB" id="407325at2759"/>
<keyword evidence="1" id="KW-0489">Methyltransferase</keyword>
<evidence type="ECO:0000313" key="2">
    <source>
        <dbReference type="Proteomes" id="UP000268093"/>
    </source>
</evidence>
<dbReference type="InterPro" id="IPR029063">
    <property type="entry name" value="SAM-dependent_MTases_sf"/>
</dbReference>
<dbReference type="Proteomes" id="UP000268093">
    <property type="component" value="Unassembled WGS sequence"/>
</dbReference>